<feature type="transmembrane region" description="Helical" evidence="1">
    <location>
        <begin position="60"/>
        <end position="78"/>
    </location>
</feature>
<protein>
    <submittedName>
        <fullName evidence="2">Uncharacterized protein</fullName>
    </submittedName>
</protein>
<keyword evidence="1" id="KW-0472">Membrane</keyword>
<name>A0ABX5BJ93_CRYHO</name>
<comment type="caution">
    <text evidence="2">The sequence shown here is derived from an EMBL/GenBank/DDBJ whole genome shotgun (WGS) entry which is preliminary data.</text>
</comment>
<evidence type="ECO:0000313" key="2">
    <source>
        <dbReference type="EMBL" id="PPS98190.1"/>
    </source>
</evidence>
<keyword evidence="1" id="KW-0812">Transmembrane</keyword>
<sequence length="79" mass="9257">MGLTFCQTFQTDKVDEGGNYDNFPWSTCVNPGSVNTAIFPKVFPYSLIYYFKWFLLDTKMVSLIFIQIFSIIFIFFIII</sequence>
<dbReference type="Proteomes" id="UP001429100">
    <property type="component" value="Unassembled WGS sequence"/>
</dbReference>
<proteinExistence type="predicted"/>
<reference evidence="2 3" key="1">
    <citation type="submission" date="2014-11" db="EMBL/GenBank/DDBJ databases">
        <title>Comparative genomic analysis of Cryptosporidium hominis reveals occurrence of genetic recombination in virulent subtypes.</title>
        <authorList>
            <person name="Guo Y."/>
            <person name="Tang K."/>
            <person name="Frace M."/>
            <person name="Li N."/>
            <person name="Roellig D.M."/>
            <person name="Sammons S."/>
            <person name="Knipe K."/>
            <person name="Rowe L."/>
            <person name="Feng Y."/>
            <person name="Xiao L."/>
        </authorList>
    </citation>
    <scope>NUCLEOTIDE SEQUENCE [LARGE SCALE GENOMIC DNA]</scope>
    <source>
        <strain evidence="2">30976</strain>
    </source>
</reference>
<evidence type="ECO:0000256" key="1">
    <source>
        <dbReference type="SAM" id="Phobius"/>
    </source>
</evidence>
<dbReference type="EMBL" id="JTAI01000002">
    <property type="protein sequence ID" value="PPS98190.1"/>
    <property type="molecule type" value="Genomic_DNA"/>
</dbReference>
<organism evidence="2 3">
    <name type="scientific">Cryptosporidium hominis</name>
    <dbReference type="NCBI Taxonomy" id="237895"/>
    <lineage>
        <taxon>Eukaryota</taxon>
        <taxon>Sar</taxon>
        <taxon>Alveolata</taxon>
        <taxon>Apicomplexa</taxon>
        <taxon>Conoidasida</taxon>
        <taxon>Coccidia</taxon>
        <taxon>Eucoccidiorida</taxon>
        <taxon>Eimeriorina</taxon>
        <taxon>Cryptosporidiidae</taxon>
        <taxon>Cryptosporidium</taxon>
    </lineage>
</organism>
<keyword evidence="1" id="KW-1133">Transmembrane helix</keyword>
<accession>A0ABX5BJ93</accession>
<evidence type="ECO:0000313" key="3">
    <source>
        <dbReference type="Proteomes" id="UP001429100"/>
    </source>
</evidence>
<gene>
    <name evidence="2" type="ORF">GY17_00000869</name>
</gene>
<keyword evidence="3" id="KW-1185">Reference proteome</keyword>
<reference evidence="2 3" key="2">
    <citation type="submission" date="2017-10" db="EMBL/GenBank/DDBJ databases">
        <title>Consistent, comparative and evidence-based genome annotation and re-annotation for the closely-related species, Cryptosporidium parvum, C. hominis and C. tyzzeri.</title>
        <authorList>
            <person name="Baptista R.P."/>
            <person name="Li Y."/>
            <person name="Sateriale A."/>
            <person name="Striepen B."/>
            <person name="Kissinger J.C."/>
        </authorList>
    </citation>
    <scope>NUCLEOTIDE SEQUENCE [LARGE SCALE GENOMIC DNA]</scope>
    <source>
        <strain evidence="2">30976</strain>
    </source>
</reference>